<dbReference type="Gene3D" id="3.90.1150.30">
    <property type="match status" value="1"/>
</dbReference>
<proteinExistence type="predicted"/>
<gene>
    <name evidence="1" type="ORF">SAMN05444921_11670</name>
</gene>
<dbReference type="InterPro" id="IPR038056">
    <property type="entry name" value="YjbR-like_sf"/>
</dbReference>
<dbReference type="STRING" id="1196353.SAMN05444921_11670"/>
<keyword evidence="2" id="KW-1185">Reference proteome</keyword>
<reference evidence="2" key="1">
    <citation type="submission" date="2016-10" db="EMBL/GenBank/DDBJ databases">
        <authorList>
            <person name="Varghese N."/>
            <person name="Submissions S."/>
        </authorList>
    </citation>
    <scope>NUCLEOTIDE SEQUENCE [LARGE SCALE GENOMIC DNA]</scope>
    <source>
        <strain evidence="2">CGMCC 4.7042</strain>
    </source>
</reference>
<dbReference type="RefSeq" id="WP_208868013.1">
    <property type="nucleotide sequence ID" value="NZ_FNHI01000016.1"/>
</dbReference>
<dbReference type="GeneID" id="40831901"/>
<keyword evidence="1" id="KW-0238">DNA-binding</keyword>
<name>A0A1G9XKC5_9ACTN</name>
<accession>A0A1G9XKC5</accession>
<organism evidence="1 2">
    <name type="scientific">Streptomyces wuyuanensis</name>
    <dbReference type="NCBI Taxonomy" id="1196353"/>
    <lineage>
        <taxon>Bacteria</taxon>
        <taxon>Bacillati</taxon>
        <taxon>Actinomycetota</taxon>
        <taxon>Actinomycetes</taxon>
        <taxon>Kitasatosporales</taxon>
        <taxon>Streptomycetaceae</taxon>
        <taxon>Streptomyces</taxon>
    </lineage>
</organism>
<protein>
    <submittedName>
        <fullName evidence="1">Predicted DNA-binding protein, MmcQ/YjbR family</fullName>
    </submittedName>
</protein>
<dbReference type="Pfam" id="PF04237">
    <property type="entry name" value="YjbR"/>
    <property type="match status" value="1"/>
</dbReference>
<dbReference type="InterPro" id="IPR058532">
    <property type="entry name" value="YjbR/MT2646/Rv2570-like"/>
</dbReference>
<dbReference type="AlphaFoldDB" id="A0A1G9XKC5"/>
<dbReference type="GO" id="GO:0003677">
    <property type="term" value="F:DNA binding"/>
    <property type="evidence" value="ECO:0007669"/>
    <property type="project" value="UniProtKB-KW"/>
</dbReference>
<sequence>MAAPPSNALAKWEKVRSFALGLPGAAEEFPWGDTVVKVNKKIFAFMGVTDGSHPLGVGVKLKDEALHAHALSCPGAEPSGYGLGKAGWVRIPLAGKGAPSAEVLCDWVEESYRAIATKKLIAELDGR</sequence>
<evidence type="ECO:0000313" key="1">
    <source>
        <dbReference type="EMBL" id="SDM97208.1"/>
    </source>
</evidence>
<dbReference type="EMBL" id="FNHI01000016">
    <property type="protein sequence ID" value="SDM97208.1"/>
    <property type="molecule type" value="Genomic_DNA"/>
</dbReference>
<dbReference type="SUPFAM" id="SSF142906">
    <property type="entry name" value="YjbR-like"/>
    <property type="match status" value="1"/>
</dbReference>
<evidence type="ECO:0000313" key="2">
    <source>
        <dbReference type="Proteomes" id="UP000199063"/>
    </source>
</evidence>
<dbReference type="Proteomes" id="UP000199063">
    <property type="component" value="Unassembled WGS sequence"/>
</dbReference>